<dbReference type="Pfam" id="PF07508">
    <property type="entry name" value="Recombinase"/>
    <property type="match status" value="1"/>
</dbReference>
<dbReference type="PANTHER" id="PTHR30461:SF26">
    <property type="entry name" value="RESOLVASE HOMOLOG YNEB"/>
    <property type="match status" value="1"/>
</dbReference>
<dbReference type="InterPro" id="IPR038109">
    <property type="entry name" value="DNA_bind_recomb_sf"/>
</dbReference>
<dbReference type="InterPro" id="IPR011109">
    <property type="entry name" value="DNA_bind_recombinase_dom"/>
</dbReference>
<gene>
    <name evidence="3" type="ORF">DSM107014_04165</name>
</gene>
<feature type="domain" description="Recombinase" evidence="2">
    <location>
        <begin position="130"/>
        <end position="230"/>
    </location>
</feature>
<accession>A0A941GMY2</accession>
<dbReference type="PROSITE" id="PS51737">
    <property type="entry name" value="RECOMBINASE_DNA_BIND"/>
    <property type="match status" value="1"/>
</dbReference>
<reference evidence="3" key="1">
    <citation type="submission" date="2021-02" db="EMBL/GenBank/DDBJ databases">
        <title>Metagenome analyses of Stigonema ocellatum DSM 106950, Chlorogloea purpurea SAG 13.99 and Gomphosphaeria aponina DSM 107014.</title>
        <authorList>
            <person name="Marter P."/>
            <person name="Huang S."/>
        </authorList>
    </citation>
    <scope>NUCLEOTIDE SEQUENCE</scope>
    <source>
        <strain evidence="3">JP213</strain>
    </source>
</reference>
<comment type="caution">
    <text evidence="3">The sequence shown here is derived from an EMBL/GenBank/DDBJ whole genome shotgun (WGS) entry which is preliminary data.</text>
</comment>
<dbReference type="SUPFAM" id="SSF53041">
    <property type="entry name" value="Resolvase-like"/>
    <property type="match status" value="1"/>
</dbReference>
<evidence type="ECO:0000313" key="4">
    <source>
        <dbReference type="Proteomes" id="UP000767446"/>
    </source>
</evidence>
<dbReference type="EMBL" id="JADQBC010000019">
    <property type="protein sequence ID" value="MBR8827094.1"/>
    <property type="molecule type" value="Genomic_DNA"/>
</dbReference>
<dbReference type="InterPro" id="IPR036162">
    <property type="entry name" value="Resolvase-like_N_sf"/>
</dbReference>
<name>A0A941GMY2_9CHRO</name>
<dbReference type="Proteomes" id="UP000767446">
    <property type="component" value="Unassembled WGS sequence"/>
</dbReference>
<dbReference type="GO" id="GO:0000150">
    <property type="term" value="F:DNA strand exchange activity"/>
    <property type="evidence" value="ECO:0007669"/>
    <property type="project" value="InterPro"/>
</dbReference>
<dbReference type="PANTHER" id="PTHR30461">
    <property type="entry name" value="DNA-INVERTASE FROM LAMBDOID PROPHAGE"/>
    <property type="match status" value="1"/>
</dbReference>
<dbReference type="Gene3D" id="3.90.1750.20">
    <property type="entry name" value="Putative Large Serine Recombinase, Chain B, Domain 2"/>
    <property type="match status" value="1"/>
</dbReference>
<organism evidence="3 4">
    <name type="scientific">Gomphosphaeria aponina SAG 52.96 = DSM 107014</name>
    <dbReference type="NCBI Taxonomy" id="1521640"/>
    <lineage>
        <taxon>Bacteria</taxon>
        <taxon>Bacillati</taxon>
        <taxon>Cyanobacteriota</taxon>
        <taxon>Cyanophyceae</taxon>
        <taxon>Oscillatoriophycideae</taxon>
        <taxon>Chroococcales</taxon>
        <taxon>Gomphosphaeriaceae</taxon>
        <taxon>Gomphosphaeria</taxon>
    </lineage>
</organism>
<evidence type="ECO:0000313" key="3">
    <source>
        <dbReference type="EMBL" id="MBR8827094.1"/>
    </source>
</evidence>
<dbReference type="AlphaFoldDB" id="A0A941GMY2"/>
<evidence type="ECO:0000259" key="2">
    <source>
        <dbReference type="PROSITE" id="PS51737"/>
    </source>
</evidence>
<protein>
    <submittedName>
        <fullName evidence="3">Recombinase family protein</fullName>
    </submittedName>
</protein>
<sequence>MTTIAYLFSNPLLDPPGDPLMWGLEVERVYQDWGKRNELQQLILDCEKQPPKYLLMRRLEELGDTLEEISDRLLQIESLGIKVIVTEQTYNFATFAQLLQEIQTNLGSRSLRLGQARNRINALPPPGKAPYGYRRGKDRYLLDRSTACVIKDFFDQFLLYGSIRGAVRYLEKRYGKKISVSTGSRWLTHPVYRGDLGYHNQDVIPNTHQPILSREEAAQIDRLLRRNGRLATRSASAPRSLAGLVLCQQCQSPMTITRVTTREKKREYLYLRPINCQKSPKCKAIAYQAILAKTITCICEDLPRQVAGINSNNLEGIKGDLTVEINKKQDIIAQLPSLQEQGILDAETAQLRRYKLATEISQLRSQLAGLPPGNLKAIAQTVSLPQFWLDLSETERRFYFREFIRQIELIRSYNNIWELKLVFIF</sequence>
<dbReference type="Pfam" id="PF13408">
    <property type="entry name" value="Zn_ribbon_recom"/>
    <property type="match status" value="1"/>
</dbReference>
<dbReference type="GO" id="GO:0003677">
    <property type="term" value="F:DNA binding"/>
    <property type="evidence" value="ECO:0007669"/>
    <property type="project" value="InterPro"/>
</dbReference>
<comment type="similarity">
    <text evidence="1">Belongs to the site-specific recombinase resolvase family.</text>
</comment>
<evidence type="ECO:0000256" key="1">
    <source>
        <dbReference type="ARBA" id="ARBA00009913"/>
    </source>
</evidence>
<dbReference type="InterPro" id="IPR050639">
    <property type="entry name" value="SSR_resolvase"/>
</dbReference>
<dbReference type="InterPro" id="IPR025827">
    <property type="entry name" value="Zn_ribbon_recom_dom"/>
</dbReference>
<proteinExistence type="inferred from homology"/>